<reference evidence="1 2" key="1">
    <citation type="submission" date="2018-06" db="EMBL/GenBank/DDBJ databases">
        <authorList>
            <consortium name="Pathogen Informatics"/>
            <person name="Doyle S."/>
        </authorList>
    </citation>
    <scope>NUCLEOTIDE SEQUENCE [LARGE SCALE GENOMIC DNA]</scope>
    <source>
        <strain evidence="1 2">NCTC12026</strain>
    </source>
</reference>
<evidence type="ECO:0000313" key="2">
    <source>
        <dbReference type="Proteomes" id="UP000255129"/>
    </source>
</evidence>
<protein>
    <recommendedName>
        <fullName evidence="3">Lipoprotein</fullName>
    </recommendedName>
</protein>
<accession>A0A379G4V5</accession>
<sequence length="300" mass="34305">MQCLKSAKWLALFSLGTTSCDVHQPSVSENGRFFYANESSDNYSFLLDDKPAVIPKYTVGSVMLKPGLHSMAINGGKVIHFMVYPGNKGGILNPQRNFYYTYNFIYGNNGISSIYHLTVQELVVGDYLLKGRLHSSNSYVIDNNVFNCDYPIGTKIPENLDSSTTVSKVKTKCFSREELIKNLTEGEIFISQMLARKGVFSRDESVTLSFEYPLNRPDFRDENIQHYADNMMEIVKVYRESTNPSQKQDFYNQYHTIVLKMVEIYDKWGSDGVCVEEKQKYEDFMVQTRAIFSAGTLIQQ</sequence>
<gene>
    <name evidence="1" type="ORF">NCTC12026_02040</name>
</gene>
<dbReference type="EMBL" id="UGUA01000002">
    <property type="protein sequence ID" value="SUC35643.1"/>
    <property type="molecule type" value="Genomic_DNA"/>
</dbReference>
<dbReference type="RefSeq" id="WP_006812916.1">
    <property type="nucleotide sequence ID" value="NZ_AP018946.1"/>
</dbReference>
<dbReference type="OrthoDB" id="1417373at2"/>
<dbReference type="Proteomes" id="UP000255129">
    <property type="component" value="Unassembled WGS sequence"/>
</dbReference>
<name>A0A379G4V5_9GAMM</name>
<dbReference type="AlphaFoldDB" id="A0A379G4V5"/>
<organism evidence="1 2">
    <name type="scientific">Providencia rustigianii</name>
    <dbReference type="NCBI Taxonomy" id="158850"/>
    <lineage>
        <taxon>Bacteria</taxon>
        <taxon>Pseudomonadati</taxon>
        <taxon>Pseudomonadota</taxon>
        <taxon>Gammaproteobacteria</taxon>
        <taxon>Enterobacterales</taxon>
        <taxon>Morganellaceae</taxon>
        <taxon>Providencia</taxon>
    </lineage>
</organism>
<proteinExistence type="predicted"/>
<evidence type="ECO:0000313" key="1">
    <source>
        <dbReference type="EMBL" id="SUC35643.1"/>
    </source>
</evidence>
<dbReference type="PROSITE" id="PS51257">
    <property type="entry name" value="PROKAR_LIPOPROTEIN"/>
    <property type="match status" value="1"/>
</dbReference>
<evidence type="ECO:0008006" key="3">
    <source>
        <dbReference type="Google" id="ProtNLM"/>
    </source>
</evidence>